<evidence type="ECO:0008006" key="3">
    <source>
        <dbReference type="Google" id="ProtNLM"/>
    </source>
</evidence>
<protein>
    <recommendedName>
        <fullName evidence="3">Lipoprotein</fullName>
    </recommendedName>
</protein>
<gene>
    <name evidence="1" type="ORF">sL5_06930</name>
</gene>
<organism evidence="1 2">
    <name type="scientific">Candidatus Mesenet longicola</name>
    <dbReference type="NCBI Taxonomy" id="1892558"/>
    <lineage>
        <taxon>Bacteria</taxon>
        <taxon>Pseudomonadati</taxon>
        <taxon>Pseudomonadota</taxon>
        <taxon>Alphaproteobacteria</taxon>
        <taxon>Rickettsiales</taxon>
        <taxon>Anaplasmataceae</taxon>
        <taxon>Candidatus Mesenet</taxon>
    </lineage>
</organism>
<dbReference type="Proteomes" id="UP000637906">
    <property type="component" value="Unassembled WGS sequence"/>
</dbReference>
<proteinExistence type="predicted"/>
<name>A0A8J3HV61_9RICK</name>
<dbReference type="AlphaFoldDB" id="A0A8J3HV61"/>
<keyword evidence="2" id="KW-1185">Reference proteome</keyword>
<dbReference type="EMBL" id="BNGU01000028">
    <property type="protein sequence ID" value="GHM59700.1"/>
    <property type="molecule type" value="Genomic_DNA"/>
</dbReference>
<comment type="caution">
    <text evidence="1">The sequence shown here is derived from an EMBL/GenBank/DDBJ whole genome shotgun (WGS) entry which is preliminary data.</text>
</comment>
<reference evidence="1 2" key="1">
    <citation type="journal article" date="2021" name="Microb. Ecol.">
        <title>Candidatus Mesenet longicola: Novel Endosymbionts of Brontispa longissima that Induce Cytoplasmic Incompatibility.</title>
        <authorList>
            <person name="Takano S."/>
            <person name="Gotoh Y."/>
            <person name="Hayashi T."/>
        </authorList>
    </citation>
    <scope>NUCLEOTIDE SEQUENCE [LARGE SCALE GENOMIC DNA]</scope>
    <source>
        <strain evidence="1">L5</strain>
    </source>
</reference>
<sequence>MIKWIILLIIIAIVIGVGCKWFYQWLSQSYFSGDARLKDVSSVDDKPSLDVRDKKFDNKKDLGKIPYDIKNKKSKLHIKSVKSALKNTKKGRNL</sequence>
<evidence type="ECO:0000313" key="1">
    <source>
        <dbReference type="EMBL" id="GHM59700.1"/>
    </source>
</evidence>
<accession>A0A8J3HV61</accession>
<dbReference type="PROSITE" id="PS51257">
    <property type="entry name" value="PROKAR_LIPOPROTEIN"/>
    <property type="match status" value="1"/>
</dbReference>
<evidence type="ECO:0000313" key="2">
    <source>
        <dbReference type="Proteomes" id="UP000637906"/>
    </source>
</evidence>